<dbReference type="EMBL" id="CP003811">
    <property type="protein sequence ID" value="AIQ91371.1"/>
    <property type="molecule type" value="Genomic_DNA"/>
</dbReference>
<sequence length="544" mass="58352">MNDDPSTDVALLALFDLEGGHKRVESRMRSAIDGNGLTSADLRIVKRTSAVQSVIVETDVTVSWQWNSRTVTGHVGGIERVGMFQLKPRMNDICEEWSQSQRVSDIIQHHLTSSAKGGMTLPASLELGMVPGSVGYETHCTHCHLGRIDCRLCYQGRVRCNACGGRGQVLTDLGSAYRSCYPCRGTGEVSCVSCAGRSWTECHNCAQTGIITTVAEGTVSATVERRIRAAPGFNQSWVEALTAERGHAWLIDLAAVHRGPMEVGPGWVSVSWRLDLPVLSQEFEIGTAKHRAAWLGKSEIVWEMPSILDTFMHAAASSIMAAQPVDAFGLASEYPFFEAIKQHVLQGSKDREATTVREQFELMASPAFLTEVRSSLAAKRDRIAASAVRSTWKLAVPASVAVAVAGMAAHVLIVPRHHGSPAINWGDVAIGLFGWAIASSLSYILAARAGRGAVQKALGIAVKGWPHQGAVARHAVAISVVLYGGIALLLALTQRPGLTIYWERDDMHAVASASSASLTATEGLLPPGRTAIATPDLPLGQSRR</sequence>
<keyword evidence="1" id="KW-0472">Membrane</keyword>
<keyword evidence="3" id="KW-1185">Reference proteome</keyword>
<dbReference type="Proteomes" id="UP000029492">
    <property type="component" value="Chromosome"/>
</dbReference>
<keyword evidence="1" id="KW-1133">Transmembrane helix</keyword>
<proteinExistence type="predicted"/>
<evidence type="ECO:0000313" key="3">
    <source>
        <dbReference type="Proteomes" id="UP000029492"/>
    </source>
</evidence>
<keyword evidence="1" id="KW-0812">Transmembrane</keyword>
<dbReference type="AlphaFoldDB" id="A0A089NTZ6"/>
<accession>A0A089NTZ6</accession>
<feature type="transmembrane region" description="Helical" evidence="1">
    <location>
        <begin position="471"/>
        <end position="492"/>
    </location>
</feature>
<dbReference type="KEGG" id="mor:MOC_3616"/>
<feature type="transmembrane region" description="Helical" evidence="1">
    <location>
        <begin position="425"/>
        <end position="446"/>
    </location>
</feature>
<evidence type="ECO:0000313" key="2">
    <source>
        <dbReference type="EMBL" id="AIQ91371.1"/>
    </source>
</evidence>
<organism evidence="2 3">
    <name type="scientific">Methylobacterium oryzae CBMB20</name>
    <dbReference type="NCBI Taxonomy" id="693986"/>
    <lineage>
        <taxon>Bacteria</taxon>
        <taxon>Pseudomonadati</taxon>
        <taxon>Pseudomonadota</taxon>
        <taxon>Alphaproteobacteria</taxon>
        <taxon>Hyphomicrobiales</taxon>
        <taxon>Methylobacteriaceae</taxon>
        <taxon>Methylobacterium</taxon>
    </lineage>
</organism>
<evidence type="ECO:0000256" key="1">
    <source>
        <dbReference type="SAM" id="Phobius"/>
    </source>
</evidence>
<name>A0A089NTZ6_9HYPH</name>
<dbReference type="STRING" id="693986.MOC_3616"/>
<dbReference type="HOGENOM" id="CLU_500384_0_0_5"/>
<protein>
    <submittedName>
        <fullName evidence="2">Protein of unassigned function</fullName>
    </submittedName>
</protein>
<feature type="transmembrane region" description="Helical" evidence="1">
    <location>
        <begin position="394"/>
        <end position="413"/>
    </location>
</feature>
<reference evidence="2 3" key="1">
    <citation type="journal article" date="2014" name="PLoS ONE">
        <title>Genome Information of Methylobacterium oryzae, a Plant-Probiotic Methylotroph in the Phyllosphere.</title>
        <authorList>
            <person name="Kwak M.J."/>
            <person name="Jeong H."/>
            <person name="Madhaiyan M."/>
            <person name="Lee Y."/>
            <person name="Sa T.M."/>
            <person name="Oh T.K."/>
            <person name="Kim J.F."/>
        </authorList>
    </citation>
    <scope>NUCLEOTIDE SEQUENCE [LARGE SCALE GENOMIC DNA]</scope>
    <source>
        <strain evidence="2 3">CBMB20</strain>
    </source>
</reference>
<gene>
    <name evidence="2" type="ORF">MOC_3616</name>
</gene>